<name>A0A066UMV3_9GAMM</name>
<feature type="chain" id="PRO_5001632299" evidence="1">
    <location>
        <begin position="21"/>
        <end position="143"/>
    </location>
</feature>
<protein>
    <submittedName>
        <fullName evidence="2">Uncharacterized protein</fullName>
    </submittedName>
</protein>
<dbReference type="eggNOG" id="ENOG5033DID">
    <property type="taxonomic scope" value="Bacteria"/>
</dbReference>
<evidence type="ECO:0000313" key="2">
    <source>
        <dbReference type="EMBL" id="KDN25504.1"/>
    </source>
</evidence>
<evidence type="ECO:0000256" key="1">
    <source>
        <dbReference type="SAM" id="SignalP"/>
    </source>
</evidence>
<evidence type="ECO:0000313" key="3">
    <source>
        <dbReference type="Proteomes" id="UP000035860"/>
    </source>
</evidence>
<dbReference type="RefSeq" id="WP_036363629.1">
    <property type="nucleotide sequence ID" value="NZ_AOMT01000011.1"/>
</dbReference>
<accession>A0A066UMV3</accession>
<sequence>MKKLSILAITDTIATAPAFAEITVYQTIPSTTPSVELSTQFNEATDLSFAFDDTQNLQAVAMTDKEMAETEGAWVPYAVGGAIGGISYISGCAYTKCTAAGLGKSVVGGALVPVRGAQAIYGASKVAFAGGTINGVGNRKGWW</sequence>
<organism evidence="2 3">
    <name type="scientific">Moraxella bovoculi 237</name>
    <dbReference type="NCBI Taxonomy" id="743974"/>
    <lineage>
        <taxon>Bacteria</taxon>
        <taxon>Pseudomonadati</taxon>
        <taxon>Pseudomonadota</taxon>
        <taxon>Gammaproteobacteria</taxon>
        <taxon>Moraxellales</taxon>
        <taxon>Moraxellaceae</taxon>
        <taxon>Moraxella</taxon>
    </lineage>
</organism>
<dbReference type="OrthoDB" id="8787342at2"/>
<reference evidence="2 3" key="1">
    <citation type="journal article" date="2014" name="Genome Announc.">
        <title>Draft Genome Sequence of Moraxella bovoculi Strain 237T (ATCC BAA-1259T) Isolated from a Calf with Infectious Bovine Keratoconjunctivitis.</title>
        <authorList>
            <person name="Calcutt M.J."/>
            <person name="Foecking M.F."/>
            <person name="Martin N.T."/>
            <person name="Mhlanga-Mutangadura T."/>
            <person name="Reilly T.J."/>
        </authorList>
    </citation>
    <scope>NUCLEOTIDE SEQUENCE [LARGE SCALE GENOMIC DNA]</scope>
    <source>
        <strain evidence="2 3">237</strain>
    </source>
</reference>
<comment type="caution">
    <text evidence="2">The sequence shown here is derived from an EMBL/GenBank/DDBJ whole genome shotgun (WGS) entry which is preliminary data.</text>
</comment>
<dbReference type="Proteomes" id="UP000035860">
    <property type="component" value="Unassembled WGS sequence"/>
</dbReference>
<proteinExistence type="predicted"/>
<keyword evidence="3" id="KW-1185">Reference proteome</keyword>
<gene>
    <name evidence="2" type="ORF">MBO_03367</name>
</gene>
<feature type="signal peptide" evidence="1">
    <location>
        <begin position="1"/>
        <end position="20"/>
    </location>
</feature>
<dbReference type="AlphaFoldDB" id="A0A066UMV3"/>
<dbReference type="EMBL" id="AOMT01000011">
    <property type="protein sequence ID" value="KDN25504.1"/>
    <property type="molecule type" value="Genomic_DNA"/>
</dbReference>
<keyword evidence="1" id="KW-0732">Signal</keyword>